<feature type="transmembrane region" description="Helical" evidence="2">
    <location>
        <begin position="130"/>
        <end position="151"/>
    </location>
</feature>
<evidence type="ECO:0000313" key="4">
    <source>
        <dbReference type="Proteomes" id="UP001521184"/>
    </source>
</evidence>
<feature type="compositionally biased region" description="Basic and acidic residues" evidence="1">
    <location>
        <begin position="312"/>
        <end position="326"/>
    </location>
</feature>
<feature type="transmembrane region" description="Helical" evidence="2">
    <location>
        <begin position="50"/>
        <end position="76"/>
    </location>
</feature>
<dbReference type="Proteomes" id="UP001521184">
    <property type="component" value="Unassembled WGS sequence"/>
</dbReference>
<feature type="transmembrane region" description="Helical" evidence="2">
    <location>
        <begin position="91"/>
        <end position="110"/>
    </location>
</feature>
<comment type="caution">
    <text evidence="3">The sequence shown here is derived from an EMBL/GenBank/DDBJ whole genome shotgun (WGS) entry which is preliminary data.</text>
</comment>
<keyword evidence="4" id="KW-1185">Reference proteome</keyword>
<gene>
    <name evidence="3" type="ORF">SLS58_008921</name>
</gene>
<dbReference type="PANTHER" id="PTHR38848">
    <property type="entry name" value="G-PROTEIN COUPLED RECEPTORS FAMILY 3 PROFILE DOMAIN-CONTAINING PROTEIN"/>
    <property type="match status" value="1"/>
</dbReference>
<sequence>MTNDAMRDVQVPLGGKLGCMFVSLIGLALISICTLRRVQGIKLTRDLPPSFYLVIALKLKQFYSSSFLFVFIAAVYRDAGINSSDTLCSGAILICLILYMLSKLCIYLFLVERAYIVRGSNKPRMKNPLYLFNTFGMLLPFIAIFILNIYYKSSYINKDGVCMIGVDKLALILLISFDVTVNAYLTALFLIPIHRRYSSSEDKPTMLKNVGLRAFIGSLLTLVATTGNLLVRVMLDGEPGWVCFMSCNLDVLFAVCVVHWVTKTDGNTIQLSPYQRRLSQAGPAWKKEQQQQQQRPWFKPPYASYHRQSWPDGKDDGAANKIKDRYNNNSSSSSSGGGDTTMQLKGQPPSSDTTLCNPTTRGASSIELDRITVVPTTRREAELEVEMQRCCRGDVQWDGASMRGILEDPNMYP</sequence>
<dbReference type="PANTHER" id="PTHR38848:SF3">
    <property type="entry name" value="G-PROTEIN COUPLED RECEPTORS FAMILY 3 PROFILE DOMAIN-CONTAINING PROTEIN"/>
    <property type="match status" value="1"/>
</dbReference>
<proteinExistence type="predicted"/>
<feature type="compositionally biased region" description="Polar residues" evidence="1">
    <location>
        <begin position="340"/>
        <end position="363"/>
    </location>
</feature>
<keyword evidence="2" id="KW-1133">Transmembrane helix</keyword>
<feature type="transmembrane region" description="Helical" evidence="2">
    <location>
        <begin position="171"/>
        <end position="191"/>
    </location>
</feature>
<protein>
    <recommendedName>
        <fullName evidence="5">Transmembrane protein</fullName>
    </recommendedName>
</protein>
<accession>A0ABR3TF77</accession>
<feature type="region of interest" description="Disordered" evidence="1">
    <location>
        <begin position="282"/>
        <end position="363"/>
    </location>
</feature>
<feature type="transmembrane region" description="Helical" evidence="2">
    <location>
        <begin position="20"/>
        <end position="38"/>
    </location>
</feature>
<evidence type="ECO:0000313" key="3">
    <source>
        <dbReference type="EMBL" id="KAL1638181.1"/>
    </source>
</evidence>
<evidence type="ECO:0000256" key="1">
    <source>
        <dbReference type="SAM" id="MobiDB-lite"/>
    </source>
</evidence>
<dbReference type="EMBL" id="JAKEKT020000080">
    <property type="protein sequence ID" value="KAL1638181.1"/>
    <property type="molecule type" value="Genomic_DNA"/>
</dbReference>
<reference evidence="3 4" key="1">
    <citation type="journal article" date="2023" name="Plant Dis.">
        <title>First Report of Diplodia intermedia Causing Canker and Dieback Diseases on Apple Trees in Canada.</title>
        <authorList>
            <person name="Ellouze W."/>
            <person name="Ilyukhin E."/>
            <person name="Sulman M."/>
            <person name="Ali S."/>
        </authorList>
    </citation>
    <scope>NUCLEOTIDE SEQUENCE [LARGE SCALE GENOMIC DNA]</scope>
    <source>
        <strain evidence="3 4">M45-28</strain>
    </source>
</reference>
<feature type="transmembrane region" description="Helical" evidence="2">
    <location>
        <begin position="212"/>
        <end position="233"/>
    </location>
</feature>
<evidence type="ECO:0000256" key="2">
    <source>
        <dbReference type="SAM" id="Phobius"/>
    </source>
</evidence>
<organism evidence="3 4">
    <name type="scientific">Diplodia intermedia</name>
    <dbReference type="NCBI Taxonomy" id="856260"/>
    <lineage>
        <taxon>Eukaryota</taxon>
        <taxon>Fungi</taxon>
        <taxon>Dikarya</taxon>
        <taxon>Ascomycota</taxon>
        <taxon>Pezizomycotina</taxon>
        <taxon>Dothideomycetes</taxon>
        <taxon>Dothideomycetes incertae sedis</taxon>
        <taxon>Botryosphaeriales</taxon>
        <taxon>Botryosphaeriaceae</taxon>
        <taxon>Diplodia</taxon>
    </lineage>
</organism>
<name>A0ABR3TF77_9PEZI</name>
<keyword evidence="2" id="KW-0472">Membrane</keyword>
<feature type="transmembrane region" description="Helical" evidence="2">
    <location>
        <begin position="239"/>
        <end position="261"/>
    </location>
</feature>
<evidence type="ECO:0008006" key="5">
    <source>
        <dbReference type="Google" id="ProtNLM"/>
    </source>
</evidence>
<keyword evidence="2" id="KW-0812">Transmembrane</keyword>